<feature type="chain" id="PRO_5006399131" evidence="2">
    <location>
        <begin position="27"/>
        <end position="151"/>
    </location>
</feature>
<dbReference type="EMBL" id="LGUB01000061">
    <property type="protein sequence ID" value="KRH94532.1"/>
    <property type="molecule type" value="Genomic_DNA"/>
</dbReference>
<dbReference type="AlphaFoldDB" id="A0A0R0M4T0"/>
<organism evidence="3 4">
    <name type="scientific">Pseudoloma neurophilia</name>
    <dbReference type="NCBI Taxonomy" id="146866"/>
    <lineage>
        <taxon>Eukaryota</taxon>
        <taxon>Fungi</taxon>
        <taxon>Fungi incertae sedis</taxon>
        <taxon>Microsporidia</taxon>
        <taxon>Pseudoloma</taxon>
    </lineage>
</organism>
<accession>A0A0R0M4T0</accession>
<keyword evidence="2" id="KW-0732">Signal</keyword>
<evidence type="ECO:0000313" key="3">
    <source>
        <dbReference type="EMBL" id="KRH94532.1"/>
    </source>
</evidence>
<protein>
    <submittedName>
        <fullName evidence="3">Uncharacterized protein</fullName>
    </submittedName>
</protein>
<feature type="signal peptide" evidence="2">
    <location>
        <begin position="1"/>
        <end position="26"/>
    </location>
</feature>
<dbReference type="Proteomes" id="UP000051530">
    <property type="component" value="Unassembled WGS sequence"/>
</dbReference>
<gene>
    <name evidence="3" type="ORF">M153_220000934</name>
</gene>
<name>A0A0R0M4T0_9MICR</name>
<dbReference type="VEuPathDB" id="MicrosporidiaDB:M153_220000934"/>
<comment type="caution">
    <text evidence="3">The sequence shown here is derived from an EMBL/GenBank/DDBJ whole genome shotgun (WGS) entry which is preliminary data.</text>
</comment>
<keyword evidence="4" id="KW-1185">Reference proteome</keyword>
<reference evidence="3 4" key="1">
    <citation type="submission" date="2015-07" db="EMBL/GenBank/DDBJ databases">
        <title>The genome of Pseudoloma neurophilia, a relevant intracellular parasite of the zebrafish.</title>
        <authorList>
            <person name="Ndikumana S."/>
            <person name="Pelin A."/>
            <person name="Sanders J."/>
            <person name="Corradi N."/>
        </authorList>
    </citation>
    <scope>NUCLEOTIDE SEQUENCE [LARGE SCALE GENOMIC DNA]</scope>
    <source>
        <strain evidence="3 4">MK1</strain>
    </source>
</reference>
<sequence>MFRITIYNSVMFVSVGFLFFVGGTRPKNNNQPVSEQQNKSEANQDGQLDKEKTNQSTIVQETFDYPRYKRNNRKFTLSDWFFKFHLNVEDYIIPYGCCKVTFSYDQKDDYIRKKIRACKDHIAICEYIHNQPPNRREPSINDKGFFERSLM</sequence>
<evidence type="ECO:0000313" key="4">
    <source>
        <dbReference type="Proteomes" id="UP000051530"/>
    </source>
</evidence>
<feature type="compositionally biased region" description="Polar residues" evidence="1">
    <location>
        <begin position="29"/>
        <end position="46"/>
    </location>
</feature>
<feature type="region of interest" description="Disordered" evidence="1">
    <location>
        <begin position="29"/>
        <end position="55"/>
    </location>
</feature>
<evidence type="ECO:0000256" key="1">
    <source>
        <dbReference type="SAM" id="MobiDB-lite"/>
    </source>
</evidence>
<evidence type="ECO:0000256" key="2">
    <source>
        <dbReference type="SAM" id="SignalP"/>
    </source>
</evidence>
<proteinExistence type="predicted"/>